<comment type="catalytic activity">
    <reaction evidence="11">
        <text>N(6)-(pyridoxal phosphate)-L-lysyl-[4-amino-5-hydroxymethyl-2-methylpyrimidine phosphate synthase] + L-histidyl-[4-amino-5-hydroxymethyl-2-methylpyrimidine phosphate synthase] + 2 Fe(3+) + 4 H2O = L-lysyl-[4-amino-5-hydroxymethyl-2-methylpyrimidine phosphate synthase] + (2S)-2-amino-5-hydroxy-4-oxopentanoyl-[4-amino-5-hydroxymethyl-2-methylpyrimidine phosphate synthase] + 4-amino-2-methyl-5-(phosphooxymethyl)pyrimidine + 3-oxopropanoate + 2 Fe(2+) + 2 H(+)</text>
        <dbReference type="Rhea" id="RHEA:65756"/>
        <dbReference type="Rhea" id="RHEA-COMP:16892"/>
        <dbReference type="Rhea" id="RHEA-COMP:16893"/>
        <dbReference type="Rhea" id="RHEA-COMP:16894"/>
        <dbReference type="Rhea" id="RHEA-COMP:16895"/>
        <dbReference type="ChEBI" id="CHEBI:15377"/>
        <dbReference type="ChEBI" id="CHEBI:15378"/>
        <dbReference type="ChEBI" id="CHEBI:29033"/>
        <dbReference type="ChEBI" id="CHEBI:29034"/>
        <dbReference type="ChEBI" id="CHEBI:29969"/>
        <dbReference type="ChEBI" id="CHEBI:29979"/>
        <dbReference type="ChEBI" id="CHEBI:33190"/>
        <dbReference type="ChEBI" id="CHEBI:58354"/>
        <dbReference type="ChEBI" id="CHEBI:143915"/>
        <dbReference type="ChEBI" id="CHEBI:157692"/>
    </reaction>
    <physiologicalReaction direction="left-to-right" evidence="11">
        <dbReference type="Rhea" id="RHEA:65757"/>
    </physiologicalReaction>
</comment>
<evidence type="ECO:0000256" key="7">
    <source>
        <dbReference type="ARBA" id="ARBA00022898"/>
    </source>
</evidence>
<dbReference type="Gene3D" id="3.40.190.10">
    <property type="entry name" value="Periplasmic binding protein-like II"/>
    <property type="match status" value="1"/>
</dbReference>
<comment type="caution">
    <text evidence="13">The sequence shown here is derived from an EMBL/GenBank/DDBJ whole genome shotgun (WGS) entry which is preliminary data.</text>
</comment>
<evidence type="ECO:0000256" key="6">
    <source>
        <dbReference type="ARBA" id="ARBA00022723"/>
    </source>
</evidence>
<evidence type="ECO:0000313" key="13">
    <source>
        <dbReference type="EMBL" id="KKK58640.1"/>
    </source>
</evidence>
<evidence type="ECO:0000256" key="2">
    <source>
        <dbReference type="ARBA" id="ARBA00004948"/>
    </source>
</evidence>
<gene>
    <name evidence="13" type="ORF">LCGC14_3042390</name>
</gene>
<feature type="domain" description="SsuA/THI5-like" evidence="12">
    <location>
        <begin position="15"/>
        <end position="40"/>
    </location>
</feature>
<comment type="subunit">
    <text evidence="4">Homodimer.</text>
</comment>
<dbReference type="GO" id="GO:0046872">
    <property type="term" value="F:metal ion binding"/>
    <property type="evidence" value="ECO:0007669"/>
    <property type="project" value="UniProtKB-KW"/>
</dbReference>
<dbReference type="GO" id="GO:0016740">
    <property type="term" value="F:transferase activity"/>
    <property type="evidence" value="ECO:0007669"/>
    <property type="project" value="UniProtKB-KW"/>
</dbReference>
<dbReference type="AlphaFoldDB" id="A0A0F8XCF4"/>
<evidence type="ECO:0000256" key="5">
    <source>
        <dbReference type="ARBA" id="ARBA00022679"/>
    </source>
</evidence>
<comment type="pathway">
    <text evidence="2">Cofactor biosynthesis; thiamine diphosphate biosynthesis.</text>
</comment>
<evidence type="ECO:0000256" key="8">
    <source>
        <dbReference type="ARBA" id="ARBA00022977"/>
    </source>
</evidence>
<keyword evidence="8" id="KW-0784">Thiamine biosynthesis</keyword>
<dbReference type="InterPro" id="IPR027939">
    <property type="entry name" value="NMT1/THI5"/>
</dbReference>
<keyword evidence="9" id="KW-0408">Iron</keyword>
<accession>A0A0F8XCF4</accession>
<dbReference type="PANTHER" id="PTHR31528">
    <property type="entry name" value="4-AMINO-5-HYDROXYMETHYL-2-METHYLPYRIMIDINE PHOSPHATE SYNTHASE THI11-RELATED"/>
    <property type="match status" value="1"/>
</dbReference>
<reference evidence="13" key="1">
    <citation type="journal article" date="2015" name="Nature">
        <title>Complex archaea that bridge the gap between prokaryotes and eukaryotes.</title>
        <authorList>
            <person name="Spang A."/>
            <person name="Saw J.H."/>
            <person name="Jorgensen S.L."/>
            <person name="Zaremba-Niedzwiedzka K."/>
            <person name="Martijn J."/>
            <person name="Lind A.E."/>
            <person name="van Eijk R."/>
            <person name="Schleper C."/>
            <person name="Guy L."/>
            <person name="Ettema T.J."/>
        </authorList>
    </citation>
    <scope>NUCLEOTIDE SEQUENCE</scope>
</reference>
<organism evidence="13">
    <name type="scientific">marine sediment metagenome</name>
    <dbReference type="NCBI Taxonomy" id="412755"/>
    <lineage>
        <taxon>unclassified sequences</taxon>
        <taxon>metagenomes</taxon>
        <taxon>ecological metagenomes</taxon>
    </lineage>
</organism>
<evidence type="ECO:0000256" key="3">
    <source>
        <dbReference type="ARBA" id="ARBA00009406"/>
    </source>
</evidence>
<evidence type="ECO:0000259" key="12">
    <source>
        <dbReference type="Pfam" id="PF09084"/>
    </source>
</evidence>
<name>A0A0F8XCF4_9ZZZZ</name>
<comment type="function">
    <text evidence="1">Responsible for the formation of the pyrimidine heterocycle in the thiamine biosynthesis pathway. Catalyzes the formation of hydroxymethylpyrimidine phosphate (HMP-P) from histidine and pyridoxal phosphate (PLP). The protein uses PLP and the active site histidine to form HMP-P, generating an inactive enzyme. The enzyme can only undergo a single turnover, which suggests it is a suicide enzyme.</text>
</comment>
<keyword evidence="5" id="KW-0808">Transferase</keyword>
<proteinExistence type="inferred from homology"/>
<evidence type="ECO:0000256" key="9">
    <source>
        <dbReference type="ARBA" id="ARBA00023004"/>
    </source>
</evidence>
<dbReference type="Pfam" id="PF09084">
    <property type="entry name" value="NMT1"/>
    <property type="match status" value="1"/>
</dbReference>
<dbReference type="InterPro" id="IPR015168">
    <property type="entry name" value="SsuA/THI5"/>
</dbReference>
<sequence length="40" mass="4672">MAQESVSLQLKWTHQFQFAGYYMAKQKGFYNDVGLDVTIK</sequence>
<feature type="non-terminal residue" evidence="13">
    <location>
        <position position="40"/>
    </location>
</feature>
<keyword evidence="7" id="KW-0663">Pyridoxal phosphate</keyword>
<protein>
    <recommendedName>
        <fullName evidence="10">Thiamine pyrimidine synthase</fullName>
    </recommendedName>
</protein>
<evidence type="ECO:0000256" key="4">
    <source>
        <dbReference type="ARBA" id="ARBA00011738"/>
    </source>
</evidence>
<dbReference type="EMBL" id="LAZR01063874">
    <property type="protein sequence ID" value="KKK58640.1"/>
    <property type="molecule type" value="Genomic_DNA"/>
</dbReference>
<keyword evidence="6" id="KW-0479">Metal-binding</keyword>
<evidence type="ECO:0000256" key="10">
    <source>
        <dbReference type="ARBA" id="ARBA00033171"/>
    </source>
</evidence>
<comment type="similarity">
    <text evidence="3">Belongs to the NMT1/THI5 family.</text>
</comment>
<evidence type="ECO:0000256" key="11">
    <source>
        <dbReference type="ARBA" id="ARBA00048179"/>
    </source>
</evidence>
<evidence type="ECO:0000256" key="1">
    <source>
        <dbReference type="ARBA" id="ARBA00003469"/>
    </source>
</evidence>
<dbReference type="PANTHER" id="PTHR31528:SF1">
    <property type="entry name" value="4-AMINO-5-HYDROXYMETHYL-2-METHYLPYRIMIDINE PHOSPHATE SYNTHASE THI11-RELATED"/>
    <property type="match status" value="1"/>
</dbReference>
<dbReference type="GO" id="GO:0009228">
    <property type="term" value="P:thiamine biosynthetic process"/>
    <property type="evidence" value="ECO:0007669"/>
    <property type="project" value="UniProtKB-KW"/>
</dbReference>